<dbReference type="GO" id="GO:0000287">
    <property type="term" value="F:magnesium ion binding"/>
    <property type="evidence" value="ECO:0007669"/>
    <property type="project" value="UniProtKB-UniRule"/>
</dbReference>
<dbReference type="PANTHER" id="PTHR35901:SF1">
    <property type="entry name" value="EXONUCLEASE VAPC9"/>
    <property type="match status" value="1"/>
</dbReference>
<evidence type="ECO:0000256" key="4">
    <source>
        <dbReference type="ARBA" id="ARBA00022801"/>
    </source>
</evidence>
<dbReference type="Gene3D" id="3.40.50.1010">
    <property type="entry name" value="5'-nuclease"/>
    <property type="match status" value="1"/>
</dbReference>
<dbReference type="EMBL" id="LR812490">
    <property type="protein sequence ID" value="CAC5342508.1"/>
    <property type="molecule type" value="Genomic_DNA"/>
</dbReference>
<keyword evidence="3 5" id="KW-0479">Metal-binding</keyword>
<feature type="binding site" evidence="5">
    <location>
        <position position="104"/>
    </location>
    <ligand>
        <name>Mg(2+)</name>
        <dbReference type="ChEBI" id="CHEBI:18420"/>
    </ligand>
</feature>
<dbReference type="EC" id="3.1.-.-" evidence="5"/>
<name>A0A6J7ZFE4_PLARU</name>
<dbReference type="SUPFAM" id="SSF88723">
    <property type="entry name" value="PIN domain-like"/>
    <property type="match status" value="1"/>
</dbReference>
<keyword evidence="1 5" id="KW-1277">Toxin-antitoxin system</keyword>
<dbReference type="PANTHER" id="PTHR35901">
    <property type="entry name" value="RIBONUCLEASE VAPC3"/>
    <property type="match status" value="1"/>
</dbReference>
<keyword evidence="5" id="KW-0460">Magnesium</keyword>
<sequence length="141" mass="15841">MIYLDTSVLAAFYWPEALSEIIDDLLSNEPEPALSQLVEVELFSALSRRVRMGEISQGDARTISAHFQSDLDDGFYHYLTVETVHYKLARDWISRFDIPLRTLDALHLAIAFSYEISLITADEGLAASAKVLGVPILILRL</sequence>
<feature type="domain" description="PIN" evidence="6">
    <location>
        <begin position="2"/>
        <end position="127"/>
    </location>
</feature>
<organism evidence="7 8">
    <name type="scientific">Planktothrix rubescens CCAP 1459/22</name>
    <dbReference type="NCBI Taxonomy" id="329571"/>
    <lineage>
        <taxon>Bacteria</taxon>
        <taxon>Bacillati</taxon>
        <taxon>Cyanobacteriota</taxon>
        <taxon>Cyanophyceae</taxon>
        <taxon>Oscillatoriophycideae</taxon>
        <taxon>Oscillatoriales</taxon>
        <taxon>Microcoleaceae</taxon>
        <taxon>Planktothrix</taxon>
    </lineage>
</organism>
<accession>A0A6J7ZFE4</accession>
<dbReference type="Pfam" id="PF01850">
    <property type="entry name" value="PIN"/>
    <property type="match status" value="1"/>
</dbReference>
<dbReference type="GO" id="GO:0004540">
    <property type="term" value="F:RNA nuclease activity"/>
    <property type="evidence" value="ECO:0007669"/>
    <property type="project" value="InterPro"/>
</dbReference>
<evidence type="ECO:0000256" key="3">
    <source>
        <dbReference type="ARBA" id="ARBA00022723"/>
    </source>
</evidence>
<keyword evidence="8" id="KW-1185">Reference proteome</keyword>
<dbReference type="RefSeq" id="WP_026785636.1">
    <property type="nucleotide sequence ID" value="NZ_LR812490.1"/>
</dbReference>
<comment type="function">
    <text evidence="5">Toxic component of a toxin-antitoxin (TA) system. An RNase.</text>
</comment>
<evidence type="ECO:0000313" key="8">
    <source>
        <dbReference type="Proteomes" id="UP000196521"/>
    </source>
</evidence>
<protein>
    <recommendedName>
        <fullName evidence="5">Ribonuclease VapC</fullName>
        <shortName evidence="5">RNase VapC</shortName>
        <ecNumber evidence="5">3.1.-.-</ecNumber>
    </recommendedName>
    <alternativeName>
        <fullName evidence="5">Toxin VapC</fullName>
    </alternativeName>
</protein>
<evidence type="ECO:0000256" key="2">
    <source>
        <dbReference type="ARBA" id="ARBA00022722"/>
    </source>
</evidence>
<evidence type="ECO:0000256" key="5">
    <source>
        <dbReference type="HAMAP-Rule" id="MF_00265"/>
    </source>
</evidence>
<comment type="similarity">
    <text evidence="5">Belongs to the PINc/VapC protein family.</text>
</comment>
<keyword evidence="4 5" id="KW-0378">Hydrolase</keyword>
<dbReference type="GO" id="GO:0090729">
    <property type="term" value="F:toxin activity"/>
    <property type="evidence" value="ECO:0007669"/>
    <property type="project" value="UniProtKB-KW"/>
</dbReference>
<keyword evidence="5" id="KW-0800">Toxin</keyword>
<keyword evidence="2 5" id="KW-0540">Nuclease</keyword>
<dbReference type="GO" id="GO:0016787">
    <property type="term" value="F:hydrolase activity"/>
    <property type="evidence" value="ECO:0007669"/>
    <property type="project" value="UniProtKB-KW"/>
</dbReference>
<dbReference type="InterPro" id="IPR029060">
    <property type="entry name" value="PIN-like_dom_sf"/>
</dbReference>
<dbReference type="HAMAP" id="MF_00265">
    <property type="entry name" value="VapC_Nob1"/>
    <property type="match status" value="1"/>
</dbReference>
<dbReference type="InterPro" id="IPR022907">
    <property type="entry name" value="VapC_family"/>
</dbReference>
<comment type="caution">
    <text evidence="7">The sequence shown here is derived from an EMBL/GenBank/DDBJ whole genome shotgun (WGS) entry which is preliminary data.</text>
</comment>
<evidence type="ECO:0000259" key="6">
    <source>
        <dbReference type="Pfam" id="PF01850"/>
    </source>
</evidence>
<dbReference type="EMBL" id="CZCZ02000012">
    <property type="protein sequence ID" value="CAC5342508.1"/>
    <property type="molecule type" value="Genomic_DNA"/>
</dbReference>
<comment type="cofactor">
    <cofactor evidence="5">
        <name>Mg(2+)</name>
        <dbReference type="ChEBI" id="CHEBI:18420"/>
    </cofactor>
</comment>
<dbReference type="InterPro" id="IPR051619">
    <property type="entry name" value="TypeII_TA_RNase_PINc/VapC"/>
</dbReference>
<dbReference type="Proteomes" id="UP000196521">
    <property type="component" value="Chromosome"/>
</dbReference>
<evidence type="ECO:0000256" key="1">
    <source>
        <dbReference type="ARBA" id="ARBA00022649"/>
    </source>
</evidence>
<dbReference type="InterPro" id="IPR002716">
    <property type="entry name" value="PIN_dom"/>
</dbReference>
<dbReference type="CDD" id="cd09874">
    <property type="entry name" value="PIN_MT3492-like"/>
    <property type="match status" value="1"/>
</dbReference>
<reference evidence="7" key="1">
    <citation type="submission" date="2020-05" db="EMBL/GenBank/DDBJ databases">
        <authorList>
            <consortium name="Genoscope - CEA"/>
            <person name="William W."/>
        </authorList>
    </citation>
    <scope>NUCLEOTIDE SEQUENCE [LARGE SCALE GENOMIC DNA]</scope>
    <source>
        <strain evidence="7">PCC 7821</strain>
    </source>
</reference>
<feature type="binding site" evidence="5">
    <location>
        <position position="5"/>
    </location>
    <ligand>
        <name>Mg(2+)</name>
        <dbReference type="ChEBI" id="CHEBI:18420"/>
    </ligand>
</feature>
<evidence type="ECO:0000313" key="7">
    <source>
        <dbReference type="EMBL" id="CAC5342508.1"/>
    </source>
</evidence>
<dbReference type="AlphaFoldDB" id="A0A6J7ZFE4"/>
<gene>
    <name evidence="5" type="primary">vapC</name>
    <name evidence="7" type="ORF">PLAN_20018</name>
</gene>
<proteinExistence type="inferred from homology"/>